<protein>
    <submittedName>
        <fullName evidence="2">Uncharacterized protein</fullName>
    </submittedName>
</protein>
<dbReference type="RefSeq" id="WP_328365176.1">
    <property type="nucleotide sequence ID" value="NZ_CP107936.1"/>
</dbReference>
<feature type="region of interest" description="Disordered" evidence="1">
    <location>
        <begin position="1"/>
        <end position="20"/>
    </location>
</feature>
<gene>
    <name evidence="2" type="ORF">OG375_17605</name>
</gene>
<proteinExistence type="predicted"/>
<evidence type="ECO:0000256" key="1">
    <source>
        <dbReference type="SAM" id="MobiDB-lite"/>
    </source>
</evidence>
<evidence type="ECO:0000313" key="2">
    <source>
        <dbReference type="EMBL" id="WUI79789.1"/>
    </source>
</evidence>
<name>A0ABZ1P6U9_9ACTN</name>
<accession>A0ABZ1P6U9</accession>
<dbReference type="EMBL" id="CP107941">
    <property type="protein sequence ID" value="WUI79789.1"/>
    <property type="molecule type" value="Genomic_DNA"/>
</dbReference>
<sequence length="183" mass="19335">MAQVDSGGTGRPVTGRAGEVFDTTRAVSDIETLLAADLPTSGATVSEGDPATGEWTGTRGAGFRIIPLWESEALTGVYGADWNQAEDAAEANLALVVRESDHRWGPHRKVSMRVPLFRHQAHAPLPALFQALGDLDCFGDLTVWGPTATGGRWIAVSVNQCDGDAPMIMTAVVSHAPITELAE</sequence>
<reference evidence="2 3" key="1">
    <citation type="submission" date="2022-10" db="EMBL/GenBank/DDBJ databases">
        <title>The complete genomes of actinobacterial strains from the NBC collection.</title>
        <authorList>
            <person name="Joergensen T.S."/>
            <person name="Alvarez Arevalo M."/>
            <person name="Sterndorff E.B."/>
            <person name="Faurdal D."/>
            <person name="Vuksanovic O."/>
            <person name="Mourched A.-S."/>
            <person name="Charusanti P."/>
            <person name="Shaw S."/>
            <person name="Blin K."/>
            <person name="Weber T."/>
        </authorList>
    </citation>
    <scope>NUCLEOTIDE SEQUENCE [LARGE SCALE GENOMIC DNA]</scope>
    <source>
        <strain evidence="2 3">NBC_00396</strain>
    </source>
</reference>
<evidence type="ECO:0000313" key="3">
    <source>
        <dbReference type="Proteomes" id="UP001346877"/>
    </source>
</evidence>
<dbReference type="Proteomes" id="UP001346877">
    <property type="component" value="Chromosome"/>
</dbReference>
<keyword evidence="3" id="KW-1185">Reference proteome</keyword>
<organism evidence="2 3">
    <name type="scientific">Micromonospora zamorensis</name>
    <dbReference type="NCBI Taxonomy" id="709883"/>
    <lineage>
        <taxon>Bacteria</taxon>
        <taxon>Bacillati</taxon>
        <taxon>Actinomycetota</taxon>
        <taxon>Actinomycetes</taxon>
        <taxon>Micromonosporales</taxon>
        <taxon>Micromonosporaceae</taxon>
        <taxon>Micromonospora</taxon>
    </lineage>
</organism>